<sequence>MRNSQQRAVLGELAHLRKLVAENVVDAVIRRTAAAFLGVPAGAVEVANQQQAGGVRFAEVGAELGWV</sequence>
<name>A0ABW7YCC2_STRCE</name>
<proteinExistence type="predicted"/>
<gene>
    <name evidence="1" type="ORF">ACIA8P_36430</name>
</gene>
<comment type="caution">
    <text evidence="1">The sequence shown here is derived from an EMBL/GenBank/DDBJ whole genome shotgun (WGS) entry which is preliminary data.</text>
</comment>
<keyword evidence="2" id="KW-1185">Reference proteome</keyword>
<reference evidence="1 2" key="1">
    <citation type="submission" date="2024-10" db="EMBL/GenBank/DDBJ databases">
        <title>The Natural Products Discovery Center: Release of the First 8490 Sequenced Strains for Exploring Actinobacteria Biosynthetic Diversity.</title>
        <authorList>
            <person name="Kalkreuter E."/>
            <person name="Kautsar S.A."/>
            <person name="Yang D."/>
            <person name="Bader C.D."/>
            <person name="Teijaro C.N."/>
            <person name="Fluegel L."/>
            <person name="Davis C.M."/>
            <person name="Simpson J.R."/>
            <person name="Lauterbach L."/>
            <person name="Steele A.D."/>
            <person name="Gui C."/>
            <person name="Meng S."/>
            <person name="Li G."/>
            <person name="Viehrig K."/>
            <person name="Ye F."/>
            <person name="Su P."/>
            <person name="Kiefer A.F."/>
            <person name="Nichols A."/>
            <person name="Cepeda A.J."/>
            <person name="Yan W."/>
            <person name="Fan B."/>
            <person name="Jiang Y."/>
            <person name="Adhikari A."/>
            <person name="Zheng C.-J."/>
            <person name="Schuster L."/>
            <person name="Cowan T.M."/>
            <person name="Smanski M.J."/>
            <person name="Chevrette M.G."/>
            <person name="De Carvalho L.P.S."/>
            <person name="Shen B."/>
        </authorList>
    </citation>
    <scope>NUCLEOTIDE SEQUENCE [LARGE SCALE GENOMIC DNA]</scope>
    <source>
        <strain evidence="1 2">NPDC051599</strain>
    </source>
</reference>
<dbReference type="RefSeq" id="WP_398660494.1">
    <property type="nucleotide sequence ID" value="NZ_JBITDC010000018.1"/>
</dbReference>
<evidence type="ECO:0000313" key="2">
    <source>
        <dbReference type="Proteomes" id="UP001612415"/>
    </source>
</evidence>
<protein>
    <submittedName>
        <fullName evidence="1">Uncharacterized protein</fullName>
    </submittedName>
</protein>
<organism evidence="1 2">
    <name type="scientific">Streptomyces cellulosae</name>
    <dbReference type="NCBI Taxonomy" id="1968"/>
    <lineage>
        <taxon>Bacteria</taxon>
        <taxon>Bacillati</taxon>
        <taxon>Actinomycetota</taxon>
        <taxon>Actinomycetes</taxon>
        <taxon>Kitasatosporales</taxon>
        <taxon>Streptomycetaceae</taxon>
        <taxon>Streptomyces</taxon>
    </lineage>
</organism>
<dbReference type="EMBL" id="JBITDC010000018">
    <property type="protein sequence ID" value="MFI5680047.1"/>
    <property type="molecule type" value="Genomic_DNA"/>
</dbReference>
<evidence type="ECO:0000313" key="1">
    <source>
        <dbReference type="EMBL" id="MFI5680047.1"/>
    </source>
</evidence>
<accession>A0ABW7YCC2</accession>
<dbReference type="Proteomes" id="UP001612415">
    <property type="component" value="Unassembled WGS sequence"/>
</dbReference>